<proteinExistence type="predicted"/>
<dbReference type="AlphaFoldDB" id="S9V568"/>
<accession>S9V568</accession>
<protein>
    <submittedName>
        <fullName evidence="1">Uncharacterized protein</fullName>
    </submittedName>
</protein>
<sequence>MEVVENFLNLRRSGKGEEAYEMIAPGASFGCPWGGIHQGSRIHDILAEEGSFAYKGYLDPVPIEKIAEGTYQRKFKWDRGVSEQGNQGISWFRSLPTWRELYFVSDDKIQLVTADKLPRVRSIKYYLGFEV</sequence>
<dbReference type="EMBL" id="LR877156">
    <property type="protein sequence ID" value="CAD2219072.1"/>
    <property type="molecule type" value="Genomic_DNA"/>
</dbReference>
<name>S9V568_9TRYP</name>
<gene>
    <name evidence="1" type="ORF">ADEAN_000656500</name>
</gene>
<keyword evidence="2" id="KW-1185">Reference proteome</keyword>
<dbReference type="VEuPathDB" id="TriTrypDB:ADEAN_000656500"/>
<evidence type="ECO:0000313" key="1">
    <source>
        <dbReference type="EMBL" id="CAD2219072.1"/>
    </source>
</evidence>
<evidence type="ECO:0000313" key="2">
    <source>
        <dbReference type="Proteomes" id="UP000515908"/>
    </source>
</evidence>
<dbReference type="Proteomes" id="UP000515908">
    <property type="component" value="Chromosome 12"/>
</dbReference>
<reference evidence="1 2" key="1">
    <citation type="submission" date="2020-08" db="EMBL/GenBank/DDBJ databases">
        <authorList>
            <person name="Newling K."/>
            <person name="Davey J."/>
            <person name="Forrester S."/>
        </authorList>
    </citation>
    <scope>NUCLEOTIDE SEQUENCE [LARGE SCALE GENOMIC DNA]</scope>
    <source>
        <strain evidence="2">Crithidia deanei Carvalho (ATCC PRA-265)</strain>
    </source>
</reference>
<dbReference type="OrthoDB" id="238175at2759"/>
<organism evidence="1 2">
    <name type="scientific">Angomonas deanei</name>
    <dbReference type="NCBI Taxonomy" id="59799"/>
    <lineage>
        <taxon>Eukaryota</taxon>
        <taxon>Discoba</taxon>
        <taxon>Euglenozoa</taxon>
        <taxon>Kinetoplastea</taxon>
        <taxon>Metakinetoplastina</taxon>
        <taxon>Trypanosomatida</taxon>
        <taxon>Trypanosomatidae</taxon>
        <taxon>Strigomonadinae</taxon>
        <taxon>Angomonas</taxon>
    </lineage>
</organism>